<comment type="caution">
    <text evidence="4">The sequence shown here is derived from an EMBL/GenBank/DDBJ whole genome shotgun (WGS) entry which is preliminary data.</text>
</comment>
<reference evidence="4" key="1">
    <citation type="journal article" date="2019" name="Sci. Rep.">
        <title>Draft genome of Tanacetum cinerariifolium, the natural source of mosquito coil.</title>
        <authorList>
            <person name="Yamashiro T."/>
            <person name="Shiraishi A."/>
            <person name="Satake H."/>
            <person name="Nakayama K."/>
        </authorList>
    </citation>
    <scope>NUCLEOTIDE SEQUENCE</scope>
</reference>
<evidence type="ECO:0000259" key="3">
    <source>
        <dbReference type="Pfam" id="PF13960"/>
    </source>
</evidence>
<evidence type="ECO:0008006" key="5">
    <source>
        <dbReference type="Google" id="ProtNLM"/>
    </source>
</evidence>
<dbReference type="Pfam" id="PF13952">
    <property type="entry name" value="DUF4216"/>
    <property type="match status" value="1"/>
</dbReference>
<gene>
    <name evidence="4" type="ORF">Tci_667096</name>
</gene>
<dbReference type="InterPro" id="IPR025312">
    <property type="entry name" value="DUF4216"/>
</dbReference>
<dbReference type="PANTHER" id="PTHR48258:SF14">
    <property type="entry name" value="OS02G0583300 PROTEIN"/>
    <property type="match status" value="1"/>
</dbReference>
<feature type="region of interest" description="Disordered" evidence="1">
    <location>
        <begin position="333"/>
        <end position="355"/>
    </location>
</feature>
<proteinExistence type="predicted"/>
<accession>A0A699KHR0</accession>
<dbReference type="InterPro" id="IPR025452">
    <property type="entry name" value="DUF4218"/>
</dbReference>
<dbReference type="AlphaFoldDB" id="A0A699KHR0"/>
<protein>
    <recommendedName>
        <fullName evidence="5">DUF4218 domain-containing protein</fullName>
    </recommendedName>
</protein>
<evidence type="ECO:0000256" key="1">
    <source>
        <dbReference type="SAM" id="MobiDB-lite"/>
    </source>
</evidence>
<sequence>MEDDMLKAQIKVVDSLCDLELIYPPDLFDIMIHLLIHLPLEALESGPIRPRWMYPFERYMNKLKGYVRNKAKPEGSIAEGYVAEEALTFSSHYFWDVTTKFNHPDRNVDPPLPTLFPNKDMKEEFPDWFRSQIRQRHVDNDKDPEVSTTSELFALACGPTWTLISINSYVVDGVRYVVHSRDERRITQNSGICSPGLTEKFKWFDTRNKGRKVKRLILRNNMTQIDTRAESFKDDQYILVTQVKQVFYFEDKAKPYWRVVEHVNHKKFSDEGVIVVEDDPDIIHFDNSSDLLFSTSLNDLDNATLHIDGQSTEVDVPPDIIIDVVDEDDDITDDEDALPHEAESNNGNLINVDDDGVDKMSADVARSHGGDGGGEDRPLHTMYPTVAWVALLTDAKVNESPIWAAGQRAG</sequence>
<feature type="domain" description="DUF4218" evidence="3">
    <location>
        <begin position="3"/>
        <end position="107"/>
    </location>
</feature>
<evidence type="ECO:0000259" key="2">
    <source>
        <dbReference type="Pfam" id="PF13952"/>
    </source>
</evidence>
<dbReference type="Pfam" id="PF13960">
    <property type="entry name" value="DUF4218"/>
    <property type="match status" value="1"/>
</dbReference>
<dbReference type="EMBL" id="BKCJ010520686">
    <property type="protein sequence ID" value="GFA95124.1"/>
    <property type="molecule type" value="Genomic_DNA"/>
</dbReference>
<name>A0A699KHR0_TANCI</name>
<feature type="domain" description="DUF4216" evidence="2">
    <location>
        <begin position="202"/>
        <end position="260"/>
    </location>
</feature>
<dbReference type="PANTHER" id="PTHR48258">
    <property type="entry name" value="DUF4218 DOMAIN-CONTAINING PROTEIN-RELATED"/>
    <property type="match status" value="1"/>
</dbReference>
<evidence type="ECO:0000313" key="4">
    <source>
        <dbReference type="EMBL" id="GFA95124.1"/>
    </source>
</evidence>
<organism evidence="4">
    <name type="scientific">Tanacetum cinerariifolium</name>
    <name type="common">Dalmatian daisy</name>
    <name type="synonym">Chrysanthemum cinerariifolium</name>
    <dbReference type="NCBI Taxonomy" id="118510"/>
    <lineage>
        <taxon>Eukaryota</taxon>
        <taxon>Viridiplantae</taxon>
        <taxon>Streptophyta</taxon>
        <taxon>Embryophyta</taxon>
        <taxon>Tracheophyta</taxon>
        <taxon>Spermatophyta</taxon>
        <taxon>Magnoliopsida</taxon>
        <taxon>eudicotyledons</taxon>
        <taxon>Gunneridae</taxon>
        <taxon>Pentapetalae</taxon>
        <taxon>asterids</taxon>
        <taxon>campanulids</taxon>
        <taxon>Asterales</taxon>
        <taxon>Asteraceae</taxon>
        <taxon>Asteroideae</taxon>
        <taxon>Anthemideae</taxon>
        <taxon>Anthemidinae</taxon>
        <taxon>Tanacetum</taxon>
    </lineage>
</organism>